<keyword evidence="3 5" id="KW-0540">Nuclease</keyword>
<dbReference type="AlphaFoldDB" id="A0A543HS85"/>
<dbReference type="PANTHER" id="PTHR33317">
    <property type="entry name" value="POLYNUCLEOTIDYL TRANSFERASE, RIBONUCLEASE H-LIKE SUPERFAMILY PROTEIN"/>
    <property type="match status" value="1"/>
</dbReference>
<dbReference type="RefSeq" id="WP_141918358.1">
    <property type="nucleotide sequence ID" value="NZ_BAAAYS010000004.1"/>
</dbReference>
<comment type="function">
    <text evidence="5">Could be a nuclease involved in processing of the 5'-end of pre-16S rRNA.</text>
</comment>
<dbReference type="GO" id="GO:0005829">
    <property type="term" value="C:cytosol"/>
    <property type="evidence" value="ECO:0007669"/>
    <property type="project" value="TreeGrafter"/>
</dbReference>
<reference evidence="8 9" key="1">
    <citation type="submission" date="2019-06" db="EMBL/GenBank/DDBJ databases">
        <title>Sequencing the genomes of 1000 actinobacteria strains.</title>
        <authorList>
            <person name="Klenk H.-P."/>
        </authorList>
    </citation>
    <scope>NUCLEOTIDE SEQUENCE [LARGE SCALE GENOMIC DNA]</scope>
    <source>
        <strain evidence="8 9">DSM 18031</strain>
    </source>
</reference>
<evidence type="ECO:0000256" key="3">
    <source>
        <dbReference type="ARBA" id="ARBA00022722"/>
    </source>
</evidence>
<dbReference type="InterPro" id="IPR037027">
    <property type="entry name" value="YqgF/RNaseH-like_dom_sf"/>
</dbReference>
<feature type="region of interest" description="Disordered" evidence="6">
    <location>
        <begin position="137"/>
        <end position="157"/>
    </location>
</feature>
<dbReference type="InterPro" id="IPR012337">
    <property type="entry name" value="RNaseH-like_sf"/>
</dbReference>
<comment type="caution">
    <text evidence="8">The sequence shown here is derived from an EMBL/GenBank/DDBJ whole genome shotgun (WGS) entry which is preliminary data.</text>
</comment>
<keyword evidence="1 5" id="KW-0963">Cytoplasm</keyword>
<comment type="similarity">
    <text evidence="5">Belongs to the YqgF HJR family.</text>
</comment>
<evidence type="ECO:0000313" key="8">
    <source>
        <dbReference type="EMBL" id="TQM61211.1"/>
    </source>
</evidence>
<feature type="domain" description="YqgF/RNase H-like" evidence="7">
    <location>
        <begin position="4"/>
        <end position="105"/>
    </location>
</feature>
<accession>A0A543HS85</accession>
<proteinExistence type="inferred from homology"/>
<dbReference type="InterPro" id="IPR006641">
    <property type="entry name" value="YqgF/RNaseH-like_dom"/>
</dbReference>
<protein>
    <recommendedName>
        <fullName evidence="5">Putative pre-16S rRNA nuclease</fullName>
        <ecNumber evidence="5">3.1.-.-</ecNumber>
    </recommendedName>
</protein>
<dbReference type="SMART" id="SM00732">
    <property type="entry name" value="YqgFc"/>
    <property type="match status" value="1"/>
</dbReference>
<sequence>MRGGVRLGIDVGKARIGVSRSDFHGMLAMPVETIVRKMSNDDAVSRIAEIASELEAFEIIVGHPLNMQGESTPSTDDAIACALAVAEALSLPVRLVDERLSTVSAQSALHRVGRTTKSSRSVIDQVAAVIILQQALDTERSSGNPPGTPVEQRGQAT</sequence>
<evidence type="ECO:0000256" key="6">
    <source>
        <dbReference type="SAM" id="MobiDB-lite"/>
    </source>
</evidence>
<dbReference type="InterPro" id="IPR005227">
    <property type="entry name" value="YqgF"/>
</dbReference>
<keyword evidence="2 5" id="KW-0690">Ribosome biogenesis</keyword>
<name>A0A543HS85_9MICO</name>
<dbReference type="GO" id="GO:0004518">
    <property type="term" value="F:nuclease activity"/>
    <property type="evidence" value="ECO:0007669"/>
    <property type="project" value="UniProtKB-KW"/>
</dbReference>
<dbReference type="SUPFAM" id="SSF53098">
    <property type="entry name" value="Ribonuclease H-like"/>
    <property type="match status" value="1"/>
</dbReference>
<dbReference type="Pfam" id="PF03652">
    <property type="entry name" value="RuvX"/>
    <property type="match status" value="1"/>
</dbReference>
<dbReference type="EC" id="3.1.-.-" evidence="5"/>
<evidence type="ECO:0000256" key="1">
    <source>
        <dbReference type="ARBA" id="ARBA00022490"/>
    </source>
</evidence>
<evidence type="ECO:0000313" key="9">
    <source>
        <dbReference type="Proteomes" id="UP000318331"/>
    </source>
</evidence>
<dbReference type="GO" id="GO:0000967">
    <property type="term" value="P:rRNA 5'-end processing"/>
    <property type="evidence" value="ECO:0007669"/>
    <property type="project" value="UniProtKB-UniRule"/>
</dbReference>
<evidence type="ECO:0000259" key="7">
    <source>
        <dbReference type="SMART" id="SM00732"/>
    </source>
</evidence>
<gene>
    <name evidence="8" type="ORF">FB466_2152</name>
</gene>
<dbReference type="Proteomes" id="UP000318331">
    <property type="component" value="Unassembled WGS sequence"/>
</dbReference>
<dbReference type="CDD" id="cd16964">
    <property type="entry name" value="YqgF"/>
    <property type="match status" value="1"/>
</dbReference>
<keyword evidence="9" id="KW-1185">Reference proteome</keyword>
<dbReference type="PANTHER" id="PTHR33317:SF4">
    <property type="entry name" value="POLYNUCLEOTIDYL TRANSFERASE, RIBONUCLEASE H-LIKE SUPERFAMILY PROTEIN"/>
    <property type="match status" value="1"/>
</dbReference>
<evidence type="ECO:0000256" key="5">
    <source>
        <dbReference type="HAMAP-Rule" id="MF_00651"/>
    </source>
</evidence>
<dbReference type="GO" id="GO:0016788">
    <property type="term" value="F:hydrolase activity, acting on ester bonds"/>
    <property type="evidence" value="ECO:0007669"/>
    <property type="project" value="UniProtKB-UniRule"/>
</dbReference>
<comment type="subcellular location">
    <subcellularLocation>
        <location evidence="5">Cytoplasm</location>
    </subcellularLocation>
</comment>
<dbReference type="NCBIfam" id="TIGR00250">
    <property type="entry name" value="RNAse_H_YqgF"/>
    <property type="match status" value="1"/>
</dbReference>
<dbReference type="HAMAP" id="MF_00651">
    <property type="entry name" value="Nuclease_YqgF"/>
    <property type="match status" value="1"/>
</dbReference>
<dbReference type="EMBL" id="VFPN01000003">
    <property type="protein sequence ID" value="TQM61211.1"/>
    <property type="molecule type" value="Genomic_DNA"/>
</dbReference>
<keyword evidence="4 5" id="KW-0378">Hydrolase</keyword>
<evidence type="ECO:0000256" key="2">
    <source>
        <dbReference type="ARBA" id="ARBA00022517"/>
    </source>
</evidence>
<dbReference type="Gene3D" id="3.30.420.140">
    <property type="entry name" value="YqgF/RNase H-like domain"/>
    <property type="match status" value="1"/>
</dbReference>
<dbReference type="OrthoDB" id="9790539at2"/>
<evidence type="ECO:0000256" key="4">
    <source>
        <dbReference type="ARBA" id="ARBA00022801"/>
    </source>
</evidence>
<organism evidence="8 9">
    <name type="scientific">Klugiella xanthotipulae</name>
    <dbReference type="NCBI Taxonomy" id="244735"/>
    <lineage>
        <taxon>Bacteria</taxon>
        <taxon>Bacillati</taxon>
        <taxon>Actinomycetota</taxon>
        <taxon>Actinomycetes</taxon>
        <taxon>Micrococcales</taxon>
        <taxon>Microbacteriaceae</taxon>
        <taxon>Klugiella</taxon>
    </lineage>
</organism>